<dbReference type="EMBL" id="CAKXAJ010015602">
    <property type="protein sequence ID" value="CAH2216467.1"/>
    <property type="molecule type" value="Genomic_DNA"/>
</dbReference>
<organism evidence="1 2">
    <name type="scientific">Pararge aegeria aegeria</name>
    <dbReference type="NCBI Taxonomy" id="348720"/>
    <lineage>
        <taxon>Eukaryota</taxon>
        <taxon>Metazoa</taxon>
        <taxon>Ecdysozoa</taxon>
        <taxon>Arthropoda</taxon>
        <taxon>Hexapoda</taxon>
        <taxon>Insecta</taxon>
        <taxon>Pterygota</taxon>
        <taxon>Neoptera</taxon>
        <taxon>Endopterygota</taxon>
        <taxon>Lepidoptera</taxon>
        <taxon>Glossata</taxon>
        <taxon>Ditrysia</taxon>
        <taxon>Papilionoidea</taxon>
        <taxon>Nymphalidae</taxon>
        <taxon>Satyrinae</taxon>
        <taxon>Satyrini</taxon>
        <taxon>Parargina</taxon>
        <taxon>Pararge</taxon>
    </lineage>
</organism>
<dbReference type="Proteomes" id="UP000838756">
    <property type="component" value="Unassembled WGS sequence"/>
</dbReference>
<evidence type="ECO:0000313" key="2">
    <source>
        <dbReference type="Proteomes" id="UP000838756"/>
    </source>
</evidence>
<sequence length="54" mass="6066">ACSGRRAASSNTCCCRWCNSWPPTWPRTRTSSTGTWPCTCRTMWLYVPHDVAVG</sequence>
<name>A0A8S4QTR3_9NEOP</name>
<keyword evidence="2" id="KW-1185">Reference proteome</keyword>
<comment type="caution">
    <text evidence="1">The sequence shown here is derived from an EMBL/GenBank/DDBJ whole genome shotgun (WGS) entry which is preliminary data.</text>
</comment>
<feature type="non-terminal residue" evidence="1">
    <location>
        <position position="1"/>
    </location>
</feature>
<dbReference type="AlphaFoldDB" id="A0A8S4QTR3"/>
<reference evidence="1" key="1">
    <citation type="submission" date="2022-03" db="EMBL/GenBank/DDBJ databases">
        <authorList>
            <person name="Lindestad O."/>
        </authorList>
    </citation>
    <scope>NUCLEOTIDE SEQUENCE</scope>
</reference>
<proteinExistence type="predicted"/>
<accession>A0A8S4QTR3</accession>
<feature type="non-terminal residue" evidence="1">
    <location>
        <position position="54"/>
    </location>
</feature>
<protein>
    <submittedName>
        <fullName evidence="1">Jg24377 protein</fullName>
    </submittedName>
</protein>
<evidence type="ECO:0000313" key="1">
    <source>
        <dbReference type="EMBL" id="CAH2216467.1"/>
    </source>
</evidence>
<gene>
    <name evidence="1" type="primary">jg24377</name>
    <name evidence="1" type="ORF">PAEG_LOCUS4513</name>
</gene>